<evidence type="ECO:0000313" key="3">
    <source>
        <dbReference type="Proteomes" id="UP000516437"/>
    </source>
</evidence>
<sequence>MAETAKYRADGVFGCGFIGGIFQRQSYWPRKISVHSLPPDSSNDLLKAPSIDNSRRQSSSSVKSACITSTLGNNPSNLSEQPARNSISVYPRTSISHRKAEGRRLSDAARSSTSSSTSSCRRKVSQYADLGDARQPKREPADNCTDLTRMIN</sequence>
<dbReference type="Proteomes" id="UP000516437">
    <property type="component" value="Chromosome 8"/>
</dbReference>
<protein>
    <submittedName>
        <fullName evidence="2">Uncharacterized protein</fullName>
    </submittedName>
</protein>
<evidence type="ECO:0000256" key="1">
    <source>
        <dbReference type="SAM" id="MobiDB-lite"/>
    </source>
</evidence>
<keyword evidence="3" id="KW-1185">Reference proteome</keyword>
<feature type="region of interest" description="Disordered" evidence="1">
    <location>
        <begin position="38"/>
        <end position="152"/>
    </location>
</feature>
<comment type="caution">
    <text evidence="2">The sequence shown here is derived from an EMBL/GenBank/DDBJ whole genome shotgun (WGS) entry which is preliminary data.</text>
</comment>
<proteinExistence type="predicted"/>
<gene>
    <name evidence="2" type="ORF">CJ030_MR8G000764</name>
</gene>
<organism evidence="2 3">
    <name type="scientific">Morella rubra</name>
    <name type="common">Chinese bayberry</name>
    <dbReference type="NCBI Taxonomy" id="262757"/>
    <lineage>
        <taxon>Eukaryota</taxon>
        <taxon>Viridiplantae</taxon>
        <taxon>Streptophyta</taxon>
        <taxon>Embryophyta</taxon>
        <taxon>Tracheophyta</taxon>
        <taxon>Spermatophyta</taxon>
        <taxon>Magnoliopsida</taxon>
        <taxon>eudicotyledons</taxon>
        <taxon>Gunneridae</taxon>
        <taxon>Pentapetalae</taxon>
        <taxon>rosids</taxon>
        <taxon>fabids</taxon>
        <taxon>Fagales</taxon>
        <taxon>Myricaceae</taxon>
        <taxon>Morella</taxon>
    </lineage>
</organism>
<reference evidence="2 3" key="1">
    <citation type="journal article" date="2019" name="Plant Biotechnol. J.">
        <title>The red bayberry genome and genetic basis of sex determination.</title>
        <authorList>
            <person name="Jia H.M."/>
            <person name="Jia H.J."/>
            <person name="Cai Q.L."/>
            <person name="Wang Y."/>
            <person name="Zhao H.B."/>
            <person name="Yang W.F."/>
            <person name="Wang G.Y."/>
            <person name="Li Y.H."/>
            <person name="Zhan D.L."/>
            <person name="Shen Y.T."/>
            <person name="Niu Q.F."/>
            <person name="Chang L."/>
            <person name="Qiu J."/>
            <person name="Zhao L."/>
            <person name="Xie H.B."/>
            <person name="Fu W.Y."/>
            <person name="Jin J."/>
            <person name="Li X.W."/>
            <person name="Jiao Y."/>
            <person name="Zhou C.C."/>
            <person name="Tu T."/>
            <person name="Chai C.Y."/>
            <person name="Gao J.L."/>
            <person name="Fan L.J."/>
            <person name="van de Weg E."/>
            <person name="Wang J.Y."/>
            <person name="Gao Z.S."/>
        </authorList>
    </citation>
    <scope>NUCLEOTIDE SEQUENCE [LARGE SCALE GENOMIC DNA]</scope>
    <source>
        <tissue evidence="2">Leaves</tissue>
    </source>
</reference>
<name>A0A6A1UW64_9ROSI</name>
<feature type="compositionally biased region" description="Low complexity" evidence="1">
    <location>
        <begin position="50"/>
        <end position="64"/>
    </location>
</feature>
<dbReference type="EMBL" id="RXIC02000026">
    <property type="protein sequence ID" value="KAB1204078.1"/>
    <property type="molecule type" value="Genomic_DNA"/>
</dbReference>
<feature type="compositionally biased region" description="Basic and acidic residues" evidence="1">
    <location>
        <begin position="131"/>
        <end position="141"/>
    </location>
</feature>
<feature type="compositionally biased region" description="Polar residues" evidence="1">
    <location>
        <begin position="66"/>
        <end position="94"/>
    </location>
</feature>
<dbReference type="AlphaFoldDB" id="A0A6A1UW64"/>
<evidence type="ECO:0000313" key="2">
    <source>
        <dbReference type="EMBL" id="KAB1204078.1"/>
    </source>
</evidence>
<accession>A0A6A1UW64</accession>
<feature type="compositionally biased region" description="Basic and acidic residues" evidence="1">
    <location>
        <begin position="98"/>
        <end position="107"/>
    </location>
</feature>